<name>M6D6B5_9LEPT</name>
<comment type="caution">
    <text evidence="1">The sequence shown here is derived from an EMBL/GenBank/DDBJ whole genome shotgun (WGS) entry which is preliminary data.</text>
</comment>
<evidence type="ECO:0000313" key="2">
    <source>
        <dbReference type="Proteomes" id="UP000011988"/>
    </source>
</evidence>
<evidence type="ECO:0000313" key="1">
    <source>
        <dbReference type="EMBL" id="EMJ98211.1"/>
    </source>
</evidence>
<dbReference type="EMBL" id="ANIK01000003">
    <property type="protein sequence ID" value="EMJ98211.1"/>
    <property type="molecule type" value="Genomic_DNA"/>
</dbReference>
<organism evidence="1 2">
    <name type="scientific">Leptospira alstonii serovar Sichuan str. 79601</name>
    <dbReference type="NCBI Taxonomy" id="1218565"/>
    <lineage>
        <taxon>Bacteria</taxon>
        <taxon>Pseudomonadati</taxon>
        <taxon>Spirochaetota</taxon>
        <taxon>Spirochaetia</taxon>
        <taxon>Leptospirales</taxon>
        <taxon>Leptospiraceae</taxon>
        <taxon>Leptospira</taxon>
    </lineage>
</organism>
<accession>M6D6B5</accession>
<dbReference type="Proteomes" id="UP000011988">
    <property type="component" value="Unassembled WGS sequence"/>
</dbReference>
<sequence length="42" mass="5127">MNIERNRNEIKSLEISNFNDHLNRYPGPQQWIRFEKPIDSLL</sequence>
<gene>
    <name evidence="1" type="ORF">LEP1GSC194_2658</name>
</gene>
<protein>
    <submittedName>
        <fullName evidence="1">Uncharacterized protein</fullName>
    </submittedName>
</protein>
<dbReference type="AlphaFoldDB" id="M6D6B5"/>
<reference evidence="1 2" key="1">
    <citation type="submission" date="2013-01" db="EMBL/GenBank/DDBJ databases">
        <authorList>
            <person name="Harkins D.M."/>
            <person name="Durkin A.S."/>
            <person name="Brinkac L.M."/>
            <person name="Haft D.H."/>
            <person name="Selengut J.D."/>
            <person name="Sanka R."/>
            <person name="DePew J."/>
            <person name="Purushe J."/>
            <person name="Galloway R.L."/>
            <person name="Vinetz J.M."/>
            <person name="Sutton G.G."/>
            <person name="Nierman W.C."/>
            <person name="Fouts D.E."/>
        </authorList>
    </citation>
    <scope>NUCLEOTIDE SEQUENCE [LARGE SCALE GENOMIC DNA]</scope>
    <source>
        <strain evidence="1 2">79601</strain>
    </source>
</reference>
<dbReference type="PATRIC" id="fig|1218565.3.peg.356"/>
<proteinExistence type="predicted"/>